<comment type="cofactor">
    <cofactor evidence="8">
        <name>FAD</name>
        <dbReference type="ChEBI" id="CHEBI:57692"/>
    </cofactor>
    <text evidence="8">Binds 1 FAD per subunit.</text>
</comment>
<evidence type="ECO:0000256" key="3">
    <source>
        <dbReference type="ARBA" id="ARBA00022827"/>
    </source>
</evidence>
<dbReference type="InterPro" id="IPR023753">
    <property type="entry name" value="FAD/NAD-binding_dom"/>
</dbReference>
<dbReference type="Pfam" id="PF02852">
    <property type="entry name" value="Pyr_redox_dim"/>
    <property type="match status" value="1"/>
</dbReference>
<gene>
    <name evidence="13" type="ORF">BEP19_14655</name>
</gene>
<dbReference type="Proteomes" id="UP000284219">
    <property type="component" value="Unassembled WGS sequence"/>
</dbReference>
<dbReference type="GO" id="GO:0016668">
    <property type="term" value="F:oxidoreductase activity, acting on a sulfur group of donors, NAD(P) as acceptor"/>
    <property type="evidence" value="ECO:0007669"/>
    <property type="project" value="InterPro"/>
</dbReference>
<feature type="binding site" evidence="8">
    <location>
        <position position="199"/>
    </location>
    <ligand>
        <name>NAD(+)</name>
        <dbReference type="ChEBI" id="CHEBI:57540"/>
    </ligand>
</feature>
<dbReference type="Gene3D" id="3.50.50.60">
    <property type="entry name" value="FAD/NAD(P)-binding domain"/>
    <property type="match status" value="2"/>
</dbReference>
<evidence type="ECO:0000313" key="14">
    <source>
        <dbReference type="Proteomes" id="UP000284219"/>
    </source>
</evidence>
<dbReference type="PROSITE" id="PS00076">
    <property type="entry name" value="PYRIDINE_REDOX_1"/>
    <property type="match status" value="1"/>
</dbReference>
<keyword evidence="4" id="KW-0521">NADP</keyword>
<dbReference type="PANTHER" id="PTHR43014">
    <property type="entry name" value="MERCURIC REDUCTASE"/>
    <property type="match status" value="1"/>
</dbReference>
<feature type="binding site" evidence="8">
    <location>
        <position position="266"/>
    </location>
    <ligand>
        <name>NAD(+)</name>
        <dbReference type="ChEBI" id="CHEBI:57540"/>
    </ligand>
</feature>
<feature type="binding site" evidence="8">
    <location>
        <begin position="176"/>
        <end position="183"/>
    </location>
    <ligand>
        <name>NAD(+)</name>
        <dbReference type="ChEBI" id="CHEBI:57540"/>
    </ligand>
</feature>
<proteinExistence type="inferred from homology"/>
<dbReference type="InterPro" id="IPR012999">
    <property type="entry name" value="Pyr_OxRdtase_I_AS"/>
</dbReference>
<dbReference type="GO" id="GO:0050660">
    <property type="term" value="F:flavin adenine dinucleotide binding"/>
    <property type="evidence" value="ECO:0007669"/>
    <property type="project" value="TreeGrafter"/>
</dbReference>
<evidence type="ECO:0000259" key="11">
    <source>
        <dbReference type="Pfam" id="PF02852"/>
    </source>
</evidence>
<keyword evidence="5 10" id="KW-0560">Oxidoreductase</keyword>
<keyword evidence="8" id="KW-0520">NAD</keyword>
<feature type="binding site" evidence="8">
    <location>
        <position position="114"/>
    </location>
    <ligand>
        <name>FAD</name>
        <dbReference type="ChEBI" id="CHEBI:57692"/>
    </ligand>
</feature>
<keyword evidence="3 8" id="KW-0274">FAD</keyword>
<dbReference type="GO" id="GO:0003955">
    <property type="term" value="F:NAD(P)H dehydrogenase (quinone) activity"/>
    <property type="evidence" value="ECO:0007669"/>
    <property type="project" value="TreeGrafter"/>
</dbReference>
<evidence type="ECO:0000256" key="2">
    <source>
        <dbReference type="ARBA" id="ARBA00022630"/>
    </source>
</evidence>
<feature type="binding site" evidence="8">
    <location>
        <position position="307"/>
    </location>
    <ligand>
        <name>FAD</name>
        <dbReference type="ChEBI" id="CHEBI:57692"/>
    </ligand>
</feature>
<keyword evidence="2 10" id="KW-0285">Flavoprotein</keyword>
<dbReference type="InterPro" id="IPR004099">
    <property type="entry name" value="Pyr_nucl-diS_OxRdtase_dimer"/>
</dbReference>
<protein>
    <recommendedName>
        <fullName evidence="15">Mercuric reductase</fullName>
    </recommendedName>
</protein>
<organism evidence="13 14">
    <name type="scientific">Ammoniphilus oxalaticus</name>
    <dbReference type="NCBI Taxonomy" id="66863"/>
    <lineage>
        <taxon>Bacteria</taxon>
        <taxon>Bacillati</taxon>
        <taxon>Bacillota</taxon>
        <taxon>Bacilli</taxon>
        <taxon>Bacillales</taxon>
        <taxon>Paenibacillaceae</taxon>
        <taxon>Aneurinibacillus group</taxon>
        <taxon>Ammoniphilus</taxon>
    </lineage>
</organism>
<evidence type="ECO:0000256" key="5">
    <source>
        <dbReference type="ARBA" id="ARBA00023002"/>
    </source>
</evidence>
<feature type="binding site" evidence="8">
    <location>
        <begin position="139"/>
        <end position="141"/>
    </location>
    <ligand>
        <name>FAD</name>
        <dbReference type="ChEBI" id="CHEBI:57692"/>
    </ligand>
</feature>
<dbReference type="RefSeq" id="WP_120190963.1">
    <property type="nucleotide sequence ID" value="NZ_MCHY01000011.1"/>
</dbReference>
<sequence>MSDYYDVIVIGGGAGGLTAASGAAAFGAKTALIHEGPLGGDCLWTGCVPSKALLHTAQLIHSARRAAPFGFTQTTPLDYTKIREHYLKAIRVIQKHDDPARFEGLGVTIFPGKGAFVDDRTVMINGQQQITGDRIIIATGSRPFIPSIPGLQKVGYVTNETFWEMTDLPKRWLALGAGPIGLELGQALRRFGCEVTILERASTILANEEPETVGHLRAALEQEGIHILTNATATYFAKHKQAIQVTLQIEGRVQQLVVDRILVAAGRVANTAGLNLEQAGVEVDEKGRVVVDQQLRTTRKHIYAVGDVNGRMPFTHVAGAEGKAAISHALFHVKSKLDYDTIPTVLYTDPEFVQLGWTEQEARRRGVRCQTYRLSLDQVDRFITDDEANGLLKVVTDHKGKILGAQAVGRGAGDLLQEVVFAKHFNHKIGALSQVIHPYPSRVGAVQQTADLYWREKLFSGRLNQLLKLYARLLRRWRRKGKK</sequence>
<keyword evidence="6" id="KW-1015">Disulfide bond</keyword>
<dbReference type="EMBL" id="MCHY01000011">
    <property type="protein sequence ID" value="RKD21845.1"/>
    <property type="molecule type" value="Genomic_DNA"/>
</dbReference>
<dbReference type="SUPFAM" id="SSF51905">
    <property type="entry name" value="FAD/NAD(P)-binding domain"/>
    <property type="match status" value="1"/>
</dbReference>
<accession>A0A419SET7</accession>
<reference evidence="13 14" key="1">
    <citation type="submission" date="2016-08" db="EMBL/GenBank/DDBJ databases">
        <title>Novel Firmicute Genomes.</title>
        <authorList>
            <person name="Poppleton D.I."/>
            <person name="Gribaldo S."/>
        </authorList>
    </citation>
    <scope>NUCLEOTIDE SEQUENCE [LARGE SCALE GENOMIC DNA]</scope>
    <source>
        <strain evidence="13 14">RAOx-1</strain>
    </source>
</reference>
<keyword evidence="8" id="KW-0547">Nucleotide-binding</keyword>
<dbReference type="InterPro" id="IPR001100">
    <property type="entry name" value="Pyr_nuc-diS_OxRdtase"/>
</dbReference>
<dbReference type="InterPro" id="IPR036188">
    <property type="entry name" value="FAD/NAD-bd_sf"/>
</dbReference>
<comment type="caution">
    <text evidence="13">The sequence shown here is derived from an EMBL/GenBank/DDBJ whole genome shotgun (WGS) entry which is preliminary data.</text>
</comment>
<dbReference type="Gene3D" id="3.30.390.30">
    <property type="match status" value="1"/>
</dbReference>
<evidence type="ECO:0000256" key="4">
    <source>
        <dbReference type="ARBA" id="ARBA00022857"/>
    </source>
</evidence>
<evidence type="ECO:0000256" key="9">
    <source>
        <dbReference type="PIRSR" id="PIRSR000350-4"/>
    </source>
</evidence>
<feature type="domain" description="Pyridine nucleotide-disulphide oxidoreductase dimerisation" evidence="11">
    <location>
        <begin position="342"/>
        <end position="448"/>
    </location>
</feature>
<keyword evidence="7 10" id="KW-0676">Redox-active center</keyword>
<dbReference type="Pfam" id="PF07992">
    <property type="entry name" value="Pyr_redox_2"/>
    <property type="match status" value="1"/>
</dbReference>
<name>A0A419SET7_9BACL</name>
<comment type="similarity">
    <text evidence="1 10">Belongs to the class-I pyridine nucleotide-disulfide oxidoreductase family.</text>
</comment>
<dbReference type="OrthoDB" id="9800167at2"/>
<evidence type="ECO:0000259" key="12">
    <source>
        <dbReference type="Pfam" id="PF07992"/>
    </source>
</evidence>
<feature type="domain" description="FAD/NAD(P)-binding" evidence="12">
    <location>
        <begin position="5"/>
        <end position="322"/>
    </location>
</feature>
<dbReference type="SUPFAM" id="SSF55424">
    <property type="entry name" value="FAD/NAD-linked reductases, dimerisation (C-terminal) domain"/>
    <property type="match status" value="1"/>
</dbReference>
<evidence type="ECO:0000256" key="7">
    <source>
        <dbReference type="ARBA" id="ARBA00023284"/>
    </source>
</evidence>
<dbReference type="InterPro" id="IPR016156">
    <property type="entry name" value="FAD/NAD-linked_Rdtase_dimer_sf"/>
</dbReference>
<dbReference type="PRINTS" id="PR00411">
    <property type="entry name" value="PNDRDTASEI"/>
</dbReference>
<evidence type="ECO:0000256" key="10">
    <source>
        <dbReference type="RuleBase" id="RU003691"/>
    </source>
</evidence>
<dbReference type="PANTHER" id="PTHR43014:SF2">
    <property type="entry name" value="MERCURIC REDUCTASE"/>
    <property type="match status" value="1"/>
</dbReference>
<evidence type="ECO:0000313" key="13">
    <source>
        <dbReference type="EMBL" id="RKD21845.1"/>
    </source>
</evidence>
<dbReference type="AlphaFoldDB" id="A0A419SET7"/>
<feature type="binding site" evidence="8">
    <location>
        <position position="51"/>
    </location>
    <ligand>
        <name>FAD</name>
        <dbReference type="ChEBI" id="CHEBI:57692"/>
    </ligand>
</feature>
<dbReference type="PIRSF" id="PIRSF000350">
    <property type="entry name" value="Mercury_reductase_MerA"/>
    <property type="match status" value="1"/>
</dbReference>
<evidence type="ECO:0000256" key="8">
    <source>
        <dbReference type="PIRSR" id="PIRSR000350-3"/>
    </source>
</evidence>
<evidence type="ECO:0000256" key="6">
    <source>
        <dbReference type="ARBA" id="ARBA00023157"/>
    </source>
</evidence>
<keyword evidence="14" id="KW-1185">Reference proteome</keyword>
<evidence type="ECO:0008006" key="15">
    <source>
        <dbReference type="Google" id="ProtNLM"/>
    </source>
</evidence>
<evidence type="ECO:0000256" key="1">
    <source>
        <dbReference type="ARBA" id="ARBA00007532"/>
    </source>
</evidence>
<feature type="disulfide bond" description="Redox-active" evidence="9">
    <location>
        <begin position="42"/>
        <end position="47"/>
    </location>
</feature>
<dbReference type="PRINTS" id="PR00368">
    <property type="entry name" value="FADPNR"/>
</dbReference>